<dbReference type="EMBL" id="CP019082">
    <property type="protein sequence ID" value="APW62699.1"/>
    <property type="molecule type" value="Genomic_DNA"/>
</dbReference>
<reference evidence="3" key="1">
    <citation type="submission" date="2016-12" db="EMBL/GenBank/DDBJ databases">
        <title>Comparative genomics of four Isosphaeraceae planctomycetes: a common pool of plasmids and glycoside hydrolase genes.</title>
        <authorList>
            <person name="Ivanova A."/>
        </authorList>
    </citation>
    <scope>NUCLEOTIDE SEQUENCE [LARGE SCALE GENOMIC DNA]</scope>
    <source>
        <strain evidence="3">PX4</strain>
    </source>
</reference>
<dbReference type="InterPro" id="IPR012902">
    <property type="entry name" value="N_methyl_site"/>
</dbReference>
<dbReference type="Gene3D" id="3.30.700.10">
    <property type="entry name" value="Glycoprotein, Type 4 Pilin"/>
    <property type="match status" value="1"/>
</dbReference>
<dbReference type="PANTHER" id="PTHR30093">
    <property type="entry name" value="GENERAL SECRETION PATHWAY PROTEIN G"/>
    <property type="match status" value="1"/>
</dbReference>
<dbReference type="STRING" id="1387353.BSF38_04250"/>
<gene>
    <name evidence="2" type="ORF">BSF38_04250</name>
</gene>
<dbReference type="Proteomes" id="UP000186309">
    <property type="component" value="Chromosome"/>
</dbReference>
<dbReference type="NCBIfam" id="TIGR04294">
    <property type="entry name" value="pre_pil_HX9DG"/>
    <property type="match status" value="1"/>
</dbReference>
<evidence type="ECO:0000313" key="2">
    <source>
        <dbReference type="EMBL" id="APW62699.1"/>
    </source>
</evidence>
<dbReference type="InterPro" id="IPR045584">
    <property type="entry name" value="Pilin-like"/>
</dbReference>
<dbReference type="InterPro" id="IPR011453">
    <property type="entry name" value="DUF1559"/>
</dbReference>
<dbReference type="KEGG" id="pbor:BSF38_04250"/>
<dbReference type="InterPro" id="IPR027558">
    <property type="entry name" value="Pre_pil_HX9DG_C"/>
</dbReference>
<proteinExistence type="predicted"/>
<sequence length="324" mass="35041">MQPGKRGFTLIELLVVVAIISVLIALLLPAVQSAREAARRTQCINNLKQIGLAMHGYHDVENVLPPGKKGCCWGTWLIFVLPYIEQQSLYNAWNSNGTNAPGLPASFDEDLRYFGVANRTVTSQWVGVYLCPSDQKNAPISVEANGATLACTSQNYAVNFGNSIQIQTDFQDVRFGGAPFVDVGSPLTDSQLPGKRTVGFAALTDGLSTTLMASEVVVGQGRDLRGFSWWGDAAGFEGYLTPNSSFPDVLFSPYYCLNRSPNPPCVGTTTALPDNYAARSRHPGGVNAAMADTSVHFFKNSVHIQTWRALSTSRGGEAISFDDY</sequence>
<dbReference type="Pfam" id="PF07596">
    <property type="entry name" value="SBP_bac_10"/>
    <property type="match status" value="1"/>
</dbReference>
<evidence type="ECO:0000259" key="1">
    <source>
        <dbReference type="Pfam" id="PF07596"/>
    </source>
</evidence>
<dbReference type="SUPFAM" id="SSF54523">
    <property type="entry name" value="Pili subunits"/>
    <property type="match status" value="1"/>
</dbReference>
<name>A0A1U7CUY0_9BACT</name>
<organism evidence="2 3">
    <name type="scientific">Paludisphaera borealis</name>
    <dbReference type="NCBI Taxonomy" id="1387353"/>
    <lineage>
        <taxon>Bacteria</taxon>
        <taxon>Pseudomonadati</taxon>
        <taxon>Planctomycetota</taxon>
        <taxon>Planctomycetia</taxon>
        <taxon>Isosphaerales</taxon>
        <taxon>Isosphaeraceae</taxon>
        <taxon>Paludisphaera</taxon>
    </lineage>
</organism>
<dbReference type="PROSITE" id="PS00409">
    <property type="entry name" value="PROKAR_NTER_METHYL"/>
    <property type="match status" value="1"/>
</dbReference>
<accession>A0A1U7CUY0</accession>
<feature type="domain" description="DUF1559" evidence="1">
    <location>
        <begin position="32"/>
        <end position="302"/>
    </location>
</feature>
<dbReference type="Pfam" id="PF07963">
    <property type="entry name" value="N_methyl"/>
    <property type="match status" value="1"/>
</dbReference>
<dbReference type="RefSeq" id="WP_076348982.1">
    <property type="nucleotide sequence ID" value="NZ_CP019082.1"/>
</dbReference>
<evidence type="ECO:0000313" key="3">
    <source>
        <dbReference type="Proteomes" id="UP000186309"/>
    </source>
</evidence>
<dbReference type="AlphaFoldDB" id="A0A1U7CUY0"/>
<dbReference type="OrthoDB" id="270727at2"/>
<keyword evidence="3" id="KW-1185">Reference proteome</keyword>
<dbReference type="NCBIfam" id="TIGR02532">
    <property type="entry name" value="IV_pilin_GFxxxE"/>
    <property type="match status" value="1"/>
</dbReference>
<dbReference type="PANTHER" id="PTHR30093:SF2">
    <property type="entry name" value="TYPE II SECRETION SYSTEM PROTEIN H"/>
    <property type="match status" value="1"/>
</dbReference>
<protein>
    <recommendedName>
        <fullName evidence="1">DUF1559 domain-containing protein</fullName>
    </recommendedName>
</protein>